<keyword evidence="2" id="KW-0812">Transmembrane</keyword>
<feature type="region of interest" description="Disordered" evidence="1">
    <location>
        <begin position="73"/>
        <end position="92"/>
    </location>
</feature>
<keyword evidence="2" id="KW-1133">Transmembrane helix</keyword>
<keyword evidence="2" id="KW-0472">Membrane</keyword>
<proteinExistence type="predicted"/>
<dbReference type="EMBL" id="CACRTL010000019">
    <property type="protein sequence ID" value="VYT88180.1"/>
    <property type="molecule type" value="Genomic_DNA"/>
</dbReference>
<protein>
    <submittedName>
        <fullName evidence="3">Bacteriophage holin</fullName>
    </submittedName>
</protein>
<dbReference type="Pfam" id="PF04531">
    <property type="entry name" value="Phage_holin_1"/>
    <property type="match status" value="1"/>
</dbReference>
<organism evidence="3">
    <name type="scientific">Thomasclavelia ramosa</name>
    <dbReference type="NCBI Taxonomy" id="1547"/>
    <lineage>
        <taxon>Bacteria</taxon>
        <taxon>Bacillati</taxon>
        <taxon>Bacillota</taxon>
        <taxon>Erysipelotrichia</taxon>
        <taxon>Erysipelotrichales</taxon>
        <taxon>Coprobacillaceae</taxon>
        <taxon>Thomasclavelia</taxon>
    </lineage>
</organism>
<dbReference type="NCBIfam" id="TIGR01598">
    <property type="entry name" value="holin_phiLC3"/>
    <property type="match status" value="1"/>
</dbReference>
<dbReference type="AlphaFoldDB" id="A0A6N3AF02"/>
<evidence type="ECO:0000256" key="1">
    <source>
        <dbReference type="SAM" id="MobiDB-lite"/>
    </source>
</evidence>
<sequence length="92" mass="9950">MNKINLKIRLKNPVFIAQIVLAVLTPILAYAGLTAQDLTTWGALGKLLLNAVSNPYVLSLVVVSVWNAINDPTTSGVADSERALNYTEPKKD</sequence>
<accession>A0A6N3AF02</accession>
<dbReference type="RefSeq" id="WP_118143627.1">
    <property type="nucleotide sequence ID" value="NZ_CACRTL010000019.1"/>
</dbReference>
<evidence type="ECO:0000256" key="2">
    <source>
        <dbReference type="SAM" id="Phobius"/>
    </source>
</evidence>
<reference evidence="3" key="1">
    <citation type="submission" date="2019-11" db="EMBL/GenBank/DDBJ databases">
        <authorList>
            <person name="Feng L."/>
        </authorList>
    </citation>
    <scope>NUCLEOTIDE SEQUENCE</scope>
    <source>
        <strain evidence="3">CramosumLFYP8</strain>
    </source>
</reference>
<dbReference type="InterPro" id="IPR006485">
    <property type="entry name" value="Phage-like_holin"/>
</dbReference>
<feature type="transmembrane region" description="Helical" evidence="2">
    <location>
        <begin position="47"/>
        <end position="69"/>
    </location>
</feature>
<evidence type="ECO:0000313" key="3">
    <source>
        <dbReference type="EMBL" id="VYT88180.1"/>
    </source>
</evidence>
<name>A0A6N3AF02_9FIRM</name>
<gene>
    <name evidence="3" type="ORF">CRLFYP8_02416</name>
</gene>
<feature type="transmembrane region" description="Helical" evidence="2">
    <location>
        <begin position="15"/>
        <end position="35"/>
    </location>
</feature>